<proteinExistence type="predicted"/>
<feature type="compositionally biased region" description="Polar residues" evidence="1">
    <location>
        <begin position="373"/>
        <end position="384"/>
    </location>
</feature>
<feature type="compositionally biased region" description="Low complexity" evidence="1">
    <location>
        <begin position="54"/>
        <end position="72"/>
    </location>
</feature>
<accession>A0AAV2RVN6</accession>
<comment type="caution">
    <text evidence="2">The sequence shown here is derived from an EMBL/GenBank/DDBJ whole genome shotgun (WGS) entry which is preliminary data.</text>
</comment>
<name>A0AAV2RVN6_MEGNR</name>
<feature type="non-terminal residue" evidence="2">
    <location>
        <position position="493"/>
    </location>
</feature>
<dbReference type="Proteomes" id="UP001497623">
    <property type="component" value="Unassembled WGS sequence"/>
</dbReference>
<feature type="region of interest" description="Disordered" evidence="1">
    <location>
        <begin position="373"/>
        <end position="402"/>
    </location>
</feature>
<reference evidence="2 3" key="1">
    <citation type="submission" date="2024-05" db="EMBL/GenBank/DDBJ databases">
        <authorList>
            <person name="Wallberg A."/>
        </authorList>
    </citation>
    <scope>NUCLEOTIDE SEQUENCE [LARGE SCALE GENOMIC DNA]</scope>
</reference>
<sequence length="493" mass="53210">MMQESARLPPLISPSWNPQSCTSVGVVSETVKKAVSVSGLMNGHHGRLHTNGHSHQQIQQSSSGNSSSREQQPLAKLSAAAVTPTQSAVPGPAALPSGGAMSAPAAQSQTQQPHQRFSAGASSKTHRERWGGWLSGSSSSSSNSQGRSTDGLPRPRGDPPYHTQGFDMTKLYPELSAKLGLTKATIDNTNQVKNGINIKETSGTSGMLRKLEQVDERIKIVSTGQILNNVKGLTKVGSDVQTINPNNNVKFSKLKAKLIGSRVETHNMKSDVSHTQQNTQNEKLLNNRVHESLSSKMNSVSKNIGIGSHKSGSVVLEEQMQIGGLSFSSQDLRVPHHVASGSGHTTVPVLSRLSHGTPSTVMGGRSLVSGQVTYPPSTASQQPKMVQVPPRRRRRRPPTLSSIQQNLPQNIVRVHNLQQQHYAYVADLFPLGIEMSEESDGSDLEDSSCGHQGWLDSKDHCYIIDSSSRTSNSSAYHKRQLLLNTALASHRRQ</sequence>
<dbReference type="AlphaFoldDB" id="A0AAV2RVN6"/>
<feature type="region of interest" description="Disordered" evidence="1">
    <location>
        <begin position="1"/>
        <end position="20"/>
    </location>
</feature>
<organism evidence="2 3">
    <name type="scientific">Meganyctiphanes norvegica</name>
    <name type="common">Northern krill</name>
    <name type="synonym">Thysanopoda norvegica</name>
    <dbReference type="NCBI Taxonomy" id="48144"/>
    <lineage>
        <taxon>Eukaryota</taxon>
        <taxon>Metazoa</taxon>
        <taxon>Ecdysozoa</taxon>
        <taxon>Arthropoda</taxon>
        <taxon>Crustacea</taxon>
        <taxon>Multicrustacea</taxon>
        <taxon>Malacostraca</taxon>
        <taxon>Eumalacostraca</taxon>
        <taxon>Eucarida</taxon>
        <taxon>Euphausiacea</taxon>
        <taxon>Euphausiidae</taxon>
        <taxon>Meganyctiphanes</taxon>
    </lineage>
</organism>
<evidence type="ECO:0000256" key="1">
    <source>
        <dbReference type="SAM" id="MobiDB-lite"/>
    </source>
</evidence>
<protein>
    <submittedName>
        <fullName evidence="2">Uncharacterized protein</fullName>
    </submittedName>
</protein>
<feature type="compositionally biased region" description="Low complexity" evidence="1">
    <location>
        <begin position="100"/>
        <end position="113"/>
    </location>
</feature>
<evidence type="ECO:0000313" key="2">
    <source>
        <dbReference type="EMBL" id="CAL4147166.1"/>
    </source>
</evidence>
<evidence type="ECO:0000313" key="3">
    <source>
        <dbReference type="Proteomes" id="UP001497623"/>
    </source>
</evidence>
<gene>
    <name evidence="2" type="ORF">MNOR_LOCUS29990</name>
</gene>
<dbReference type="EMBL" id="CAXKWB010035746">
    <property type="protein sequence ID" value="CAL4147166.1"/>
    <property type="molecule type" value="Genomic_DNA"/>
</dbReference>
<keyword evidence="3" id="KW-1185">Reference proteome</keyword>
<feature type="compositionally biased region" description="Low complexity" evidence="1">
    <location>
        <begin position="131"/>
        <end position="151"/>
    </location>
</feature>
<feature type="region of interest" description="Disordered" evidence="1">
    <location>
        <begin position="41"/>
        <end position="166"/>
    </location>
</feature>